<comment type="caution">
    <text evidence="2">The sequence shown here is derived from an EMBL/GenBank/DDBJ whole genome shotgun (WGS) entry which is preliminary data.</text>
</comment>
<protein>
    <submittedName>
        <fullName evidence="2">3365_t:CDS:1</fullName>
    </submittedName>
</protein>
<feature type="non-terminal residue" evidence="2">
    <location>
        <position position="129"/>
    </location>
</feature>
<dbReference type="Proteomes" id="UP000789396">
    <property type="component" value="Unassembled WGS sequence"/>
</dbReference>
<reference evidence="2" key="1">
    <citation type="submission" date="2021-06" db="EMBL/GenBank/DDBJ databases">
        <authorList>
            <person name="Kallberg Y."/>
            <person name="Tangrot J."/>
            <person name="Rosling A."/>
        </authorList>
    </citation>
    <scope>NUCLEOTIDE SEQUENCE</scope>
    <source>
        <strain evidence="2">IN212</strain>
    </source>
</reference>
<accession>A0A9N9AR61</accession>
<dbReference type="OrthoDB" id="2430088at2759"/>
<feature type="region of interest" description="Disordered" evidence="1">
    <location>
        <begin position="39"/>
        <end position="104"/>
    </location>
</feature>
<evidence type="ECO:0000313" key="3">
    <source>
        <dbReference type="Proteomes" id="UP000789396"/>
    </source>
</evidence>
<name>A0A9N9AR61_9GLOM</name>
<sequence>MSVPDVNNAGLYYIVVSSKILFDRWKSYRKKENRFTVMGPPITEASNPITNITDLPPSSLPTSDLPTSDQSSNLQVPPKLTSIPEESETTTEGPSEVDEGSRIDAGNIRVTVDVRTEVFERDTQQDYEI</sequence>
<keyword evidence="3" id="KW-1185">Reference proteome</keyword>
<evidence type="ECO:0000313" key="2">
    <source>
        <dbReference type="EMBL" id="CAG8539350.1"/>
    </source>
</evidence>
<feature type="compositionally biased region" description="Low complexity" evidence="1">
    <location>
        <begin position="53"/>
        <end position="69"/>
    </location>
</feature>
<gene>
    <name evidence="2" type="ORF">RFULGI_LOCUS4150</name>
</gene>
<evidence type="ECO:0000256" key="1">
    <source>
        <dbReference type="SAM" id="MobiDB-lite"/>
    </source>
</evidence>
<dbReference type="EMBL" id="CAJVPZ010004002">
    <property type="protein sequence ID" value="CAG8539350.1"/>
    <property type="molecule type" value="Genomic_DNA"/>
</dbReference>
<organism evidence="2 3">
    <name type="scientific">Racocetra fulgida</name>
    <dbReference type="NCBI Taxonomy" id="60492"/>
    <lineage>
        <taxon>Eukaryota</taxon>
        <taxon>Fungi</taxon>
        <taxon>Fungi incertae sedis</taxon>
        <taxon>Mucoromycota</taxon>
        <taxon>Glomeromycotina</taxon>
        <taxon>Glomeromycetes</taxon>
        <taxon>Diversisporales</taxon>
        <taxon>Gigasporaceae</taxon>
        <taxon>Racocetra</taxon>
    </lineage>
</organism>
<dbReference type="AlphaFoldDB" id="A0A9N9AR61"/>
<proteinExistence type="predicted"/>